<organism evidence="1 2">
    <name type="scientific">Companilactobacillus bobalius DSM 19674</name>
    <dbReference type="NCBI Taxonomy" id="1423788"/>
    <lineage>
        <taxon>Bacteria</taxon>
        <taxon>Bacillati</taxon>
        <taxon>Bacillota</taxon>
        <taxon>Bacilli</taxon>
        <taxon>Lactobacillales</taxon>
        <taxon>Lactobacillaceae</taxon>
        <taxon>Companilactobacillus</taxon>
        <taxon>Companilactobacillus bobalius</taxon>
    </lineage>
</organism>
<keyword evidence="2" id="KW-1185">Reference proteome</keyword>
<accession>A0A0R1KIL1</accession>
<dbReference type="OrthoDB" id="2305364at2"/>
<dbReference type="RefSeq" id="WP_056952677.1">
    <property type="nucleotide sequence ID" value="NZ_AZDY01000037.1"/>
</dbReference>
<name>A0A0R1KIL1_9LACO</name>
<dbReference type="STRING" id="1423788.FC78_GL002056"/>
<dbReference type="PATRIC" id="fig|1423788.3.peg.2121"/>
<reference evidence="1 2" key="1">
    <citation type="journal article" date="2015" name="Genome Announc.">
        <title>Expanding the biotechnology potential of lactobacilli through comparative genomics of 213 strains and associated genera.</title>
        <authorList>
            <person name="Sun Z."/>
            <person name="Harris H.M."/>
            <person name="McCann A."/>
            <person name="Guo C."/>
            <person name="Argimon S."/>
            <person name="Zhang W."/>
            <person name="Yang X."/>
            <person name="Jeffery I.B."/>
            <person name="Cooney J.C."/>
            <person name="Kagawa T.F."/>
            <person name="Liu W."/>
            <person name="Song Y."/>
            <person name="Salvetti E."/>
            <person name="Wrobel A."/>
            <person name="Rasinkangas P."/>
            <person name="Parkhill J."/>
            <person name="Rea M.C."/>
            <person name="O'Sullivan O."/>
            <person name="Ritari J."/>
            <person name="Douillard F.P."/>
            <person name="Paul Ross R."/>
            <person name="Yang R."/>
            <person name="Briner A.E."/>
            <person name="Felis G.E."/>
            <person name="de Vos W.M."/>
            <person name="Barrangou R."/>
            <person name="Klaenhammer T.R."/>
            <person name="Caufield P.W."/>
            <person name="Cui Y."/>
            <person name="Zhang H."/>
            <person name="O'Toole P.W."/>
        </authorList>
    </citation>
    <scope>NUCLEOTIDE SEQUENCE [LARGE SCALE GENOMIC DNA]</scope>
    <source>
        <strain evidence="1 2">DSM 19674</strain>
    </source>
</reference>
<gene>
    <name evidence="1" type="ORF">FC78_GL002056</name>
</gene>
<protein>
    <submittedName>
        <fullName evidence="1">Uncharacterized protein</fullName>
    </submittedName>
</protein>
<dbReference type="Proteomes" id="UP000051515">
    <property type="component" value="Unassembled WGS sequence"/>
</dbReference>
<evidence type="ECO:0000313" key="1">
    <source>
        <dbReference type="EMBL" id="KRK83247.1"/>
    </source>
</evidence>
<sequence>MGAINNNYRLLETNVLLDRFLTYREVFTEHFKTMKVIERGEALRYETYSRLADNYISNVHRFIDLCESYIAKYHLENSQLTEKLNDYLVEVIDAISCLDTDRNRIDHIKLEQAKRKIHQKEIEFMNAIGLLAN</sequence>
<evidence type="ECO:0000313" key="2">
    <source>
        <dbReference type="Proteomes" id="UP000051515"/>
    </source>
</evidence>
<dbReference type="EMBL" id="AZDY01000037">
    <property type="protein sequence ID" value="KRK83247.1"/>
    <property type="molecule type" value="Genomic_DNA"/>
</dbReference>
<comment type="caution">
    <text evidence="1">The sequence shown here is derived from an EMBL/GenBank/DDBJ whole genome shotgun (WGS) entry which is preliminary data.</text>
</comment>
<proteinExistence type="predicted"/>
<dbReference type="AlphaFoldDB" id="A0A0R1KIL1"/>